<dbReference type="GO" id="GO:0009451">
    <property type="term" value="P:RNA modification"/>
    <property type="evidence" value="ECO:0007669"/>
    <property type="project" value="InterPro"/>
</dbReference>
<dbReference type="GO" id="GO:0003723">
    <property type="term" value="F:RNA binding"/>
    <property type="evidence" value="ECO:0007669"/>
    <property type="project" value="InterPro"/>
</dbReference>
<dbReference type="FunFam" id="1.25.40.10:FF:000090">
    <property type="entry name" value="Pentatricopeptide repeat-containing protein, chloroplastic"/>
    <property type="match status" value="1"/>
</dbReference>
<feature type="repeat" description="PPR" evidence="3">
    <location>
        <begin position="588"/>
        <end position="623"/>
    </location>
</feature>
<feature type="repeat" description="PPR" evidence="3">
    <location>
        <begin position="552"/>
        <end position="586"/>
    </location>
</feature>
<dbReference type="InterPro" id="IPR011990">
    <property type="entry name" value="TPR-like_helical_dom_sf"/>
</dbReference>
<dbReference type="AlphaFoldDB" id="A0A830B348"/>
<evidence type="ECO:0000313" key="4">
    <source>
        <dbReference type="EMBL" id="GFP78874.1"/>
    </source>
</evidence>
<keyword evidence="1" id="KW-0677">Repeat</keyword>
<evidence type="ECO:0000256" key="2">
    <source>
        <dbReference type="ARBA" id="ARBA00061659"/>
    </source>
</evidence>
<dbReference type="PROSITE" id="PS51375">
    <property type="entry name" value="PPR"/>
    <property type="match status" value="8"/>
</dbReference>
<feature type="repeat" description="PPR" evidence="3">
    <location>
        <begin position="153"/>
        <end position="187"/>
    </location>
</feature>
<name>A0A830B348_9LAMI</name>
<evidence type="ECO:0000256" key="1">
    <source>
        <dbReference type="ARBA" id="ARBA00022737"/>
    </source>
</evidence>
<dbReference type="InterPro" id="IPR046848">
    <property type="entry name" value="E_motif"/>
</dbReference>
<dbReference type="OrthoDB" id="751155at2759"/>
<gene>
    <name evidence="4" type="ORF">PHJA_000030900</name>
</gene>
<feature type="repeat" description="PPR" evidence="3">
    <location>
        <begin position="255"/>
        <end position="289"/>
    </location>
</feature>
<organism evidence="4 5">
    <name type="scientific">Phtheirospermum japonicum</name>
    <dbReference type="NCBI Taxonomy" id="374723"/>
    <lineage>
        <taxon>Eukaryota</taxon>
        <taxon>Viridiplantae</taxon>
        <taxon>Streptophyta</taxon>
        <taxon>Embryophyta</taxon>
        <taxon>Tracheophyta</taxon>
        <taxon>Spermatophyta</taxon>
        <taxon>Magnoliopsida</taxon>
        <taxon>eudicotyledons</taxon>
        <taxon>Gunneridae</taxon>
        <taxon>Pentapetalae</taxon>
        <taxon>asterids</taxon>
        <taxon>lamiids</taxon>
        <taxon>Lamiales</taxon>
        <taxon>Orobanchaceae</taxon>
        <taxon>Orobanchaceae incertae sedis</taxon>
        <taxon>Phtheirospermum</taxon>
    </lineage>
</organism>
<feature type="repeat" description="PPR" evidence="3">
    <location>
        <begin position="122"/>
        <end position="152"/>
    </location>
</feature>
<dbReference type="Pfam" id="PF01535">
    <property type="entry name" value="PPR"/>
    <property type="match status" value="4"/>
</dbReference>
<dbReference type="FunFam" id="1.25.40.10:FF:000196">
    <property type="entry name" value="Pentatricopeptide repeat-containing protein At4g14850"/>
    <property type="match status" value="1"/>
</dbReference>
<evidence type="ECO:0000256" key="3">
    <source>
        <dbReference type="PROSITE-ProRule" id="PRU00708"/>
    </source>
</evidence>
<keyword evidence="5" id="KW-1185">Reference proteome</keyword>
<feature type="repeat" description="PPR" evidence="3">
    <location>
        <begin position="451"/>
        <end position="485"/>
    </location>
</feature>
<protein>
    <submittedName>
        <fullName evidence="4">Pentatricopeptide repeat-containing protein at3g49740</fullName>
    </submittedName>
</protein>
<dbReference type="Pfam" id="PF13041">
    <property type="entry name" value="PPR_2"/>
    <property type="match status" value="3"/>
</dbReference>
<dbReference type="NCBIfam" id="TIGR00756">
    <property type="entry name" value="PPR"/>
    <property type="match status" value="5"/>
</dbReference>
<dbReference type="Gene3D" id="1.25.40.10">
    <property type="entry name" value="Tetratricopeptide repeat domain"/>
    <property type="match status" value="5"/>
</dbReference>
<reference evidence="4" key="1">
    <citation type="submission" date="2020-07" db="EMBL/GenBank/DDBJ databases">
        <title>Ethylene signaling mediates host invasion by parasitic plants.</title>
        <authorList>
            <person name="Yoshida S."/>
        </authorList>
    </citation>
    <scope>NUCLEOTIDE SEQUENCE</scope>
    <source>
        <strain evidence="4">Okayama</strain>
    </source>
</reference>
<comment type="similarity">
    <text evidence="2">Belongs to the PPR family. PCMP-E subfamily.</text>
</comment>
<sequence length="733" mass="81888">MRSKYYREIVIPTPQNPNQELIKLNRHLKNLVGAAQFSDALHLFKQIHSSHHFQPDQFTLSTALAASAKSNNTRFGAQLHARSVHSGLKTFPHVANTLLSLYAKSRDLVSVKTVFYEIDRPDVYSHTTLLSACAKFGEFDYARQVFDETPQRNVAIWNAMITGCAENGHCTAAFDFLQRMLVSGVKGDNYTFASVLSLCSSERFDFGRQVHCLVVKTGFLRRVTVINSLIKMYFNCKRPMDAYVAFDEVGCEIGDEITYNTIIAGLVNMEKNEEALLMFKDMITVDLKPTELTFVSVMGACFFSKIAGQVHGQAIKMTFEDFTSVNNAAISMYSNCGDINAACSVFSRLKEKDVVSWNAIIASYAQVNLSEDVIFAFSQMRINSIEPDEFTIGSLLARSNSLEIVETIQAIAIKKALVLKVEVTNALISAFARNGEIKQASKLFFDTHSKNLISWNSMISGFMLNNLPGHGLRHFSKLLVSGLKPNHYTLSLVLSICASVSDLHHGKEIHAYIIKFSYCFHTLLCNTLIALYSKCGALHLSLRVFENMMEKDTVTWNSILSAHAEHGEGEKAIHWFETMRYSGASTPDNATFTAVLSACSRSGLVSDGIRIFNLMVKIYGVEPEANHFSCIVDLLGRAGFLDLAERLVMDRAGEIDLSVWWTLFSLCVDHGYVELGSVIAEFILEKNKYDPNVYVLLSNLYANAGKWEESANLRELMKKYGVMKQPGSSWITS</sequence>
<dbReference type="InterPro" id="IPR046960">
    <property type="entry name" value="PPR_At4g14850-like_plant"/>
</dbReference>
<dbReference type="EMBL" id="BMAC01000002">
    <property type="protein sequence ID" value="GFP78874.1"/>
    <property type="molecule type" value="Genomic_DNA"/>
</dbReference>
<feature type="repeat" description="PPR" evidence="3">
    <location>
        <begin position="353"/>
        <end position="387"/>
    </location>
</feature>
<dbReference type="Pfam" id="PF20431">
    <property type="entry name" value="E_motif"/>
    <property type="match status" value="1"/>
</dbReference>
<dbReference type="InterPro" id="IPR002885">
    <property type="entry name" value="PPR_rpt"/>
</dbReference>
<dbReference type="Proteomes" id="UP000653305">
    <property type="component" value="Unassembled WGS sequence"/>
</dbReference>
<dbReference type="PANTHER" id="PTHR24015">
    <property type="entry name" value="OS07G0578800 PROTEIN-RELATED"/>
    <property type="match status" value="1"/>
</dbReference>
<accession>A0A830B348</accession>
<feature type="repeat" description="PPR" evidence="3">
    <location>
        <begin position="690"/>
        <end position="724"/>
    </location>
</feature>
<evidence type="ECO:0000313" key="5">
    <source>
        <dbReference type="Proteomes" id="UP000653305"/>
    </source>
</evidence>
<dbReference type="PANTHER" id="PTHR24015:SF548">
    <property type="entry name" value="OS08G0340900 PROTEIN"/>
    <property type="match status" value="1"/>
</dbReference>
<proteinExistence type="inferred from homology"/>
<comment type="caution">
    <text evidence="4">The sequence shown here is derived from an EMBL/GenBank/DDBJ whole genome shotgun (WGS) entry which is preliminary data.</text>
</comment>